<keyword evidence="2" id="KW-1185">Reference proteome</keyword>
<organism evidence="1 2">
    <name type="scientific">Paeniglutamicibacter sulfureus</name>
    <dbReference type="NCBI Taxonomy" id="43666"/>
    <lineage>
        <taxon>Bacteria</taxon>
        <taxon>Bacillati</taxon>
        <taxon>Actinomycetota</taxon>
        <taxon>Actinomycetes</taxon>
        <taxon>Micrococcales</taxon>
        <taxon>Micrococcaceae</taxon>
        <taxon>Paeniglutamicibacter</taxon>
    </lineage>
</organism>
<proteinExistence type="predicted"/>
<evidence type="ECO:0000313" key="1">
    <source>
        <dbReference type="EMBL" id="MDR7357193.1"/>
    </source>
</evidence>
<sequence length="144" mass="16607">MRWRRRRDWDARVAKMRALEIAPEPDRGHGPIWEAMLLGRREFAGRVLDGPWVGHEVSVVSYGKARRRREPRPEDFSFSADYWLVDWDEGGKGDGDADFSVESIDELNERLAEFPIQWYPPSTSLARVGMLYGGSGEEPNLEKE</sequence>
<evidence type="ECO:0000313" key="2">
    <source>
        <dbReference type="Proteomes" id="UP001183817"/>
    </source>
</evidence>
<dbReference type="RefSeq" id="WP_310288476.1">
    <property type="nucleotide sequence ID" value="NZ_BAAAWO010000001.1"/>
</dbReference>
<dbReference type="EMBL" id="JAVDYI010000001">
    <property type="protein sequence ID" value="MDR7357193.1"/>
    <property type="molecule type" value="Genomic_DNA"/>
</dbReference>
<reference evidence="1 2" key="1">
    <citation type="submission" date="2023-07" db="EMBL/GenBank/DDBJ databases">
        <title>Sequencing the genomes of 1000 actinobacteria strains.</title>
        <authorList>
            <person name="Klenk H.-P."/>
        </authorList>
    </citation>
    <scope>NUCLEOTIDE SEQUENCE [LARGE SCALE GENOMIC DNA]</scope>
    <source>
        <strain evidence="1 2">DSM 20167</strain>
    </source>
</reference>
<accession>A0ABU2BHH7</accession>
<dbReference type="Proteomes" id="UP001183817">
    <property type="component" value="Unassembled WGS sequence"/>
</dbReference>
<comment type="caution">
    <text evidence="1">The sequence shown here is derived from an EMBL/GenBank/DDBJ whole genome shotgun (WGS) entry which is preliminary data.</text>
</comment>
<name>A0ABU2BHH7_9MICC</name>
<protein>
    <submittedName>
        <fullName evidence="1">Uncharacterized protein</fullName>
    </submittedName>
</protein>
<gene>
    <name evidence="1" type="ORF">J2S64_000884</name>
</gene>